<dbReference type="EnsemblMetazoa" id="tetur01g03790.1">
    <property type="protein sequence ID" value="tetur01g03790.1"/>
    <property type="gene ID" value="tetur01g03790"/>
</dbReference>
<proteinExistence type="predicted"/>
<evidence type="ECO:0000313" key="2">
    <source>
        <dbReference type="EnsemblMetazoa" id="tetur01g03790.1"/>
    </source>
</evidence>
<keyword evidence="3" id="KW-1185">Reference proteome</keyword>
<feature type="region of interest" description="Disordered" evidence="1">
    <location>
        <begin position="1"/>
        <end position="21"/>
    </location>
</feature>
<name>T1JQN0_TETUR</name>
<accession>T1JQN0</accession>
<dbReference type="AlphaFoldDB" id="T1JQN0"/>
<dbReference type="HOGENOM" id="CLU_3427003_0_0_1"/>
<sequence>MEKMAKRKSNSTGKGIGLLSI</sequence>
<protein>
    <submittedName>
        <fullName evidence="2">Uncharacterized protein</fullName>
    </submittedName>
</protein>
<reference evidence="3" key="1">
    <citation type="submission" date="2011-08" db="EMBL/GenBank/DDBJ databases">
        <authorList>
            <person name="Rombauts S."/>
        </authorList>
    </citation>
    <scope>NUCLEOTIDE SEQUENCE</scope>
    <source>
        <strain evidence="3">London</strain>
    </source>
</reference>
<evidence type="ECO:0000256" key="1">
    <source>
        <dbReference type="SAM" id="MobiDB-lite"/>
    </source>
</evidence>
<evidence type="ECO:0000313" key="3">
    <source>
        <dbReference type="Proteomes" id="UP000015104"/>
    </source>
</evidence>
<organism evidence="2 3">
    <name type="scientific">Tetranychus urticae</name>
    <name type="common">Two-spotted spider mite</name>
    <dbReference type="NCBI Taxonomy" id="32264"/>
    <lineage>
        <taxon>Eukaryota</taxon>
        <taxon>Metazoa</taxon>
        <taxon>Ecdysozoa</taxon>
        <taxon>Arthropoda</taxon>
        <taxon>Chelicerata</taxon>
        <taxon>Arachnida</taxon>
        <taxon>Acari</taxon>
        <taxon>Acariformes</taxon>
        <taxon>Trombidiformes</taxon>
        <taxon>Prostigmata</taxon>
        <taxon>Eleutherengona</taxon>
        <taxon>Raphignathae</taxon>
        <taxon>Tetranychoidea</taxon>
        <taxon>Tetranychidae</taxon>
        <taxon>Tetranychus</taxon>
    </lineage>
</organism>
<dbReference type="EMBL" id="CAEY01000438">
    <property type="status" value="NOT_ANNOTATED_CDS"/>
    <property type="molecule type" value="Genomic_DNA"/>
</dbReference>
<dbReference type="Proteomes" id="UP000015104">
    <property type="component" value="Unassembled WGS sequence"/>
</dbReference>
<reference evidence="2" key="2">
    <citation type="submission" date="2015-06" db="UniProtKB">
        <authorList>
            <consortium name="EnsemblMetazoa"/>
        </authorList>
    </citation>
    <scope>IDENTIFICATION</scope>
</reference>